<dbReference type="PANTHER" id="PTHR43591:SF24">
    <property type="entry name" value="2-METHOXY-6-POLYPRENYL-1,4-BENZOQUINOL METHYLASE, MITOCHONDRIAL"/>
    <property type="match status" value="1"/>
</dbReference>
<reference evidence="2 3" key="1">
    <citation type="journal article" date="2016" name="Mol. Biol. Evol.">
        <title>Comparative Genomics of Early-Diverging Mushroom-Forming Fungi Provides Insights into the Origins of Lignocellulose Decay Capabilities.</title>
        <authorList>
            <person name="Nagy L.G."/>
            <person name="Riley R."/>
            <person name="Tritt A."/>
            <person name="Adam C."/>
            <person name="Daum C."/>
            <person name="Floudas D."/>
            <person name="Sun H."/>
            <person name="Yadav J.S."/>
            <person name="Pangilinan J."/>
            <person name="Larsson K.H."/>
            <person name="Matsuura K."/>
            <person name="Barry K."/>
            <person name="Labutti K."/>
            <person name="Kuo R."/>
            <person name="Ohm R.A."/>
            <person name="Bhattacharya S.S."/>
            <person name="Shirouzu T."/>
            <person name="Yoshinaga Y."/>
            <person name="Martin F.M."/>
            <person name="Grigoriev I.V."/>
            <person name="Hibbett D.S."/>
        </authorList>
    </citation>
    <scope>NUCLEOTIDE SEQUENCE [LARGE SCALE GENOMIC DNA]</scope>
    <source>
        <strain evidence="2 3">TUFC12733</strain>
    </source>
</reference>
<evidence type="ECO:0000313" key="2">
    <source>
        <dbReference type="EMBL" id="KZO98999.1"/>
    </source>
</evidence>
<accession>A0A167PPA7</accession>
<dbReference type="Gene3D" id="3.40.50.150">
    <property type="entry name" value="Vaccinia Virus protein VP39"/>
    <property type="match status" value="1"/>
</dbReference>
<keyword evidence="2" id="KW-0489">Methyltransferase</keyword>
<keyword evidence="3" id="KW-1185">Reference proteome</keyword>
<dbReference type="GO" id="GO:0008168">
    <property type="term" value="F:methyltransferase activity"/>
    <property type="evidence" value="ECO:0007669"/>
    <property type="project" value="UniProtKB-KW"/>
</dbReference>
<evidence type="ECO:0000256" key="1">
    <source>
        <dbReference type="SAM" id="MobiDB-lite"/>
    </source>
</evidence>
<name>A0A167PPA7_CALVF</name>
<protein>
    <submittedName>
        <fullName evidence="2">S-adenosyl-L-methionine-dependent methyltransferase</fullName>
    </submittedName>
</protein>
<keyword evidence="2" id="KW-0808">Transferase</keyword>
<gene>
    <name evidence="2" type="ORF">CALVIDRAFT_591106</name>
</gene>
<organism evidence="2 3">
    <name type="scientific">Calocera viscosa (strain TUFC12733)</name>
    <dbReference type="NCBI Taxonomy" id="1330018"/>
    <lineage>
        <taxon>Eukaryota</taxon>
        <taxon>Fungi</taxon>
        <taxon>Dikarya</taxon>
        <taxon>Basidiomycota</taxon>
        <taxon>Agaricomycotina</taxon>
        <taxon>Dacrymycetes</taxon>
        <taxon>Dacrymycetales</taxon>
        <taxon>Dacrymycetaceae</taxon>
        <taxon>Calocera</taxon>
    </lineage>
</organism>
<dbReference type="SUPFAM" id="SSF53335">
    <property type="entry name" value="S-adenosyl-L-methionine-dependent methyltransferases"/>
    <property type="match status" value="1"/>
</dbReference>
<dbReference type="Proteomes" id="UP000076738">
    <property type="component" value="Unassembled WGS sequence"/>
</dbReference>
<dbReference type="CDD" id="cd02440">
    <property type="entry name" value="AdoMet_MTases"/>
    <property type="match status" value="1"/>
</dbReference>
<dbReference type="EMBL" id="KV417273">
    <property type="protein sequence ID" value="KZO98999.1"/>
    <property type="molecule type" value="Genomic_DNA"/>
</dbReference>
<dbReference type="InterPro" id="IPR029063">
    <property type="entry name" value="SAM-dependent_MTases_sf"/>
</dbReference>
<sequence length="301" mass="33366">MATGVDSRSARSASDNTLGDEHQIYHNADTPYPLPTGADSGEAKRLNAQHYGIKTYFAGNNAGAKWPDNPKRILEISVGSGTWAREVAEQFPDAEVIGVDISEPKLEKRPPNFRFKLLNLIKDPWPFEPDTFDIVHCRFLTMHIPGFKFLLDNAIKATAPGGILMFEDLELRLKSDKKPLPSPVALFDAVFRTFTTSAGIDDLAGSKFASIITASGKFSETHETVVPAPMGTWTDDKKLHSIGLGMQTGFVAASRSSHPRLAQFGFSRETIEELVAQALNNENRLYMDVYFVWARKKVLHL</sequence>
<proteinExistence type="predicted"/>
<dbReference type="AlphaFoldDB" id="A0A167PPA7"/>
<dbReference type="Pfam" id="PF13489">
    <property type="entry name" value="Methyltransf_23"/>
    <property type="match status" value="1"/>
</dbReference>
<dbReference type="STRING" id="1330018.A0A167PPA7"/>
<feature type="region of interest" description="Disordered" evidence="1">
    <location>
        <begin position="1"/>
        <end position="38"/>
    </location>
</feature>
<evidence type="ECO:0000313" key="3">
    <source>
        <dbReference type="Proteomes" id="UP000076738"/>
    </source>
</evidence>
<dbReference type="PANTHER" id="PTHR43591">
    <property type="entry name" value="METHYLTRANSFERASE"/>
    <property type="match status" value="1"/>
</dbReference>
<dbReference type="OrthoDB" id="506498at2759"/>
<dbReference type="GO" id="GO:0032259">
    <property type="term" value="P:methylation"/>
    <property type="evidence" value="ECO:0007669"/>
    <property type="project" value="UniProtKB-KW"/>
</dbReference>